<dbReference type="InterPro" id="IPR036056">
    <property type="entry name" value="Fibrinogen-like_C"/>
</dbReference>
<dbReference type="PANTHER" id="PTHR19143">
    <property type="entry name" value="FIBRINOGEN/TENASCIN/ANGIOPOEITIN"/>
    <property type="match status" value="1"/>
</dbReference>
<dbReference type="PROSITE" id="PS51406">
    <property type="entry name" value="FIBRINOGEN_C_2"/>
    <property type="match status" value="1"/>
</dbReference>
<dbReference type="InterPro" id="IPR014716">
    <property type="entry name" value="Fibrinogen_a/b/g_C_1"/>
</dbReference>
<evidence type="ECO:0000313" key="2">
    <source>
        <dbReference type="Proteomes" id="UP000069272"/>
    </source>
</evidence>
<proteinExistence type="predicted"/>
<dbReference type="SUPFAM" id="SSF56496">
    <property type="entry name" value="Fibrinogen C-terminal domain-like"/>
    <property type="match status" value="1"/>
</dbReference>
<dbReference type="GO" id="GO:0005615">
    <property type="term" value="C:extracellular space"/>
    <property type="evidence" value="ECO:0007669"/>
    <property type="project" value="TreeGrafter"/>
</dbReference>
<dbReference type="Proteomes" id="UP000069272">
    <property type="component" value="Chromosome 2L"/>
</dbReference>
<dbReference type="Pfam" id="PF00147">
    <property type="entry name" value="Fibrinogen_C"/>
    <property type="match status" value="1"/>
</dbReference>
<accession>A0A182F1U1</accession>
<dbReference type="VEuPathDB" id="VectorBase:AALB000420"/>
<evidence type="ECO:0000313" key="1">
    <source>
        <dbReference type="EnsemblMetazoa" id="AALB000420-PA"/>
    </source>
</evidence>
<sequence length="222" mass="25717">MLIIHHYLIKIIIIIIIINRINHPPPRSVYCTEKTRESLEYSSETQGGGWMVVQHRFDGSLSFDRTWTEYRNGFGAVDGEHWLGLERIFQFTKEHECELLVEMKDFYNNSNYARYDSFGIGSEAEHYKLATLGTHNGTAGDSLTSHKGMKFSTSDRDNDNSANGNCAMDWDGGWWFNSCGNVYLNGLYRNVSGNEEDNISWYHFNDDWRGLSYTRMLLRPLN</sequence>
<dbReference type="PANTHER" id="PTHR19143:SF327">
    <property type="entry name" value="FI21813P1-RELATED"/>
    <property type="match status" value="1"/>
</dbReference>
<keyword evidence="2" id="KW-1185">Reference proteome</keyword>
<organism evidence="1 2">
    <name type="scientific">Anopheles albimanus</name>
    <name type="common">New world malaria mosquito</name>
    <dbReference type="NCBI Taxonomy" id="7167"/>
    <lineage>
        <taxon>Eukaryota</taxon>
        <taxon>Metazoa</taxon>
        <taxon>Ecdysozoa</taxon>
        <taxon>Arthropoda</taxon>
        <taxon>Hexapoda</taxon>
        <taxon>Insecta</taxon>
        <taxon>Pterygota</taxon>
        <taxon>Neoptera</taxon>
        <taxon>Endopterygota</taxon>
        <taxon>Diptera</taxon>
        <taxon>Nematocera</taxon>
        <taxon>Culicoidea</taxon>
        <taxon>Culicidae</taxon>
        <taxon>Anophelinae</taxon>
        <taxon>Anopheles</taxon>
    </lineage>
</organism>
<dbReference type="EnsemblMetazoa" id="AALB000420-RA">
    <property type="protein sequence ID" value="AALB000420-PA"/>
    <property type="gene ID" value="AALB000420"/>
</dbReference>
<dbReference type="AlphaFoldDB" id="A0A182F1U1"/>
<dbReference type="CDD" id="cd00087">
    <property type="entry name" value="FReD"/>
    <property type="match status" value="1"/>
</dbReference>
<reference evidence="1" key="2">
    <citation type="submission" date="2022-08" db="UniProtKB">
        <authorList>
            <consortium name="EnsemblMetazoa"/>
        </authorList>
    </citation>
    <scope>IDENTIFICATION</scope>
    <source>
        <strain evidence="1">STECLA/ALBI9_A</strain>
    </source>
</reference>
<dbReference type="VEuPathDB" id="VectorBase:AALB20_027262"/>
<protein>
    <submittedName>
        <fullName evidence="1">Fibrinogen C-terminal domain-containing protein</fullName>
    </submittedName>
</protein>
<name>A0A182F1U1_ANOAL</name>
<dbReference type="SMART" id="SM00186">
    <property type="entry name" value="FBG"/>
    <property type="match status" value="1"/>
</dbReference>
<reference evidence="1 2" key="1">
    <citation type="journal article" date="2017" name="G3 (Bethesda)">
        <title>The Physical Genome Mapping of Anopheles albimanus Corrected Scaffold Misassemblies and Identified Interarm Rearrangements in Genus Anopheles.</title>
        <authorList>
            <person name="Artemov G.N."/>
            <person name="Peery A.N."/>
            <person name="Jiang X."/>
            <person name="Tu Z."/>
            <person name="Stegniy V.N."/>
            <person name="Sharakhova M.V."/>
            <person name="Sharakhov I.V."/>
        </authorList>
    </citation>
    <scope>NUCLEOTIDE SEQUENCE [LARGE SCALE GENOMIC DNA]</scope>
    <source>
        <strain evidence="1 2">ALBI9_A</strain>
    </source>
</reference>
<dbReference type="Gene3D" id="3.90.215.10">
    <property type="entry name" value="Gamma Fibrinogen, chain A, domain 1"/>
    <property type="match status" value="1"/>
</dbReference>
<dbReference type="InterPro" id="IPR050373">
    <property type="entry name" value="Fibrinogen_C-term_domain"/>
</dbReference>
<dbReference type="InterPro" id="IPR002181">
    <property type="entry name" value="Fibrinogen_a/b/g_C_dom"/>
</dbReference>